<comment type="subcellular location">
    <subcellularLocation>
        <location evidence="1">Cytoplasm</location>
    </subcellularLocation>
</comment>
<dbReference type="InterPro" id="IPR011992">
    <property type="entry name" value="EF-hand-dom_pair"/>
</dbReference>
<gene>
    <name evidence="9" type="ORF">DGYR_LOCUS8429</name>
</gene>
<dbReference type="InterPro" id="IPR005225">
    <property type="entry name" value="Small_GTP-bd"/>
</dbReference>
<dbReference type="InterPro" id="IPR018247">
    <property type="entry name" value="EF_Hand_1_Ca_BS"/>
</dbReference>
<dbReference type="SMART" id="SM00177">
    <property type="entry name" value="ARF"/>
    <property type="match status" value="1"/>
</dbReference>
<keyword evidence="3" id="KW-0547">Nucleotide-binding</keyword>
<dbReference type="SMART" id="SM00175">
    <property type="entry name" value="RAB"/>
    <property type="match status" value="1"/>
</dbReference>
<evidence type="ECO:0000256" key="7">
    <source>
        <dbReference type="SAM" id="Coils"/>
    </source>
</evidence>
<keyword evidence="5 7" id="KW-0175">Coiled coil</keyword>
<comment type="caution">
    <text evidence="9">The sequence shown here is derived from an EMBL/GenBank/DDBJ whole genome shotgun (WGS) entry which is preliminary data.</text>
</comment>
<dbReference type="PROSITE" id="PS51419">
    <property type="entry name" value="RAB"/>
    <property type="match status" value="1"/>
</dbReference>
<dbReference type="PROSITE" id="PS00018">
    <property type="entry name" value="EF_HAND_1"/>
    <property type="match status" value="1"/>
</dbReference>
<evidence type="ECO:0000256" key="5">
    <source>
        <dbReference type="ARBA" id="ARBA00023054"/>
    </source>
</evidence>
<accession>A0A7I8VWZ9</accession>
<dbReference type="SMART" id="SM00173">
    <property type="entry name" value="RAS"/>
    <property type="match status" value="1"/>
</dbReference>
<evidence type="ECO:0000259" key="8">
    <source>
        <dbReference type="PROSITE" id="PS50222"/>
    </source>
</evidence>
<dbReference type="Pfam" id="PF00071">
    <property type="entry name" value="Ras"/>
    <property type="match status" value="1"/>
</dbReference>
<dbReference type="InterPro" id="IPR002048">
    <property type="entry name" value="EF_hand_dom"/>
</dbReference>
<evidence type="ECO:0000256" key="3">
    <source>
        <dbReference type="ARBA" id="ARBA00022741"/>
    </source>
</evidence>
<dbReference type="PRINTS" id="PR00449">
    <property type="entry name" value="RASTRNSFRMNG"/>
</dbReference>
<dbReference type="GO" id="GO:0005525">
    <property type="term" value="F:GTP binding"/>
    <property type="evidence" value="ECO:0007669"/>
    <property type="project" value="UniProtKB-KW"/>
</dbReference>
<dbReference type="GO" id="GO:0005509">
    <property type="term" value="F:calcium ion binding"/>
    <property type="evidence" value="ECO:0007669"/>
    <property type="project" value="InterPro"/>
</dbReference>
<dbReference type="Pfam" id="PF13499">
    <property type="entry name" value="EF-hand_7"/>
    <property type="match status" value="1"/>
</dbReference>
<dbReference type="SMART" id="SM00176">
    <property type="entry name" value="RAN"/>
    <property type="match status" value="1"/>
</dbReference>
<dbReference type="PROSITE" id="PS51421">
    <property type="entry name" value="RAS"/>
    <property type="match status" value="1"/>
</dbReference>
<dbReference type="OrthoDB" id="9989112at2759"/>
<evidence type="ECO:0000256" key="6">
    <source>
        <dbReference type="ARBA" id="ARBA00023134"/>
    </source>
</evidence>
<keyword evidence="10" id="KW-1185">Reference proteome</keyword>
<dbReference type="EMBL" id="CAJFCJ010000012">
    <property type="protein sequence ID" value="CAD5120319.1"/>
    <property type="molecule type" value="Genomic_DNA"/>
</dbReference>
<dbReference type="NCBIfam" id="TIGR00231">
    <property type="entry name" value="small_GTP"/>
    <property type="match status" value="1"/>
</dbReference>
<keyword evidence="2" id="KW-0963">Cytoplasm</keyword>
<reference evidence="9 10" key="1">
    <citation type="submission" date="2020-08" db="EMBL/GenBank/DDBJ databases">
        <authorList>
            <person name="Hejnol A."/>
        </authorList>
    </citation>
    <scope>NUCLEOTIDE SEQUENCE [LARGE SCALE GENOMIC DNA]</scope>
</reference>
<evidence type="ECO:0000256" key="4">
    <source>
        <dbReference type="ARBA" id="ARBA00022837"/>
    </source>
</evidence>
<feature type="domain" description="EF-hand" evidence="8">
    <location>
        <begin position="34"/>
        <end position="69"/>
    </location>
</feature>
<dbReference type="PROSITE" id="PS50222">
    <property type="entry name" value="EF_HAND_2"/>
    <property type="match status" value="1"/>
</dbReference>
<dbReference type="Gene3D" id="1.10.238.10">
    <property type="entry name" value="EF-hand"/>
    <property type="match status" value="1"/>
</dbReference>
<evidence type="ECO:0000256" key="2">
    <source>
        <dbReference type="ARBA" id="ARBA00022490"/>
    </source>
</evidence>
<dbReference type="PROSITE" id="PS51420">
    <property type="entry name" value="RHO"/>
    <property type="match status" value="1"/>
</dbReference>
<dbReference type="SUPFAM" id="SSF47473">
    <property type="entry name" value="EF-hand"/>
    <property type="match status" value="1"/>
</dbReference>
<dbReference type="CDD" id="cd00154">
    <property type="entry name" value="Rab"/>
    <property type="match status" value="1"/>
</dbReference>
<dbReference type="FunFam" id="3.40.50.300:FF:001348">
    <property type="entry name" value="Ras and EF-hand domain-containing protein"/>
    <property type="match status" value="1"/>
</dbReference>
<feature type="coiled-coil region" evidence="7">
    <location>
        <begin position="243"/>
        <end position="273"/>
    </location>
</feature>
<organism evidence="9 10">
    <name type="scientific">Dimorphilus gyrociliatus</name>
    <dbReference type="NCBI Taxonomy" id="2664684"/>
    <lineage>
        <taxon>Eukaryota</taxon>
        <taxon>Metazoa</taxon>
        <taxon>Spiralia</taxon>
        <taxon>Lophotrochozoa</taxon>
        <taxon>Annelida</taxon>
        <taxon>Polychaeta</taxon>
        <taxon>Polychaeta incertae sedis</taxon>
        <taxon>Dinophilidae</taxon>
        <taxon>Dimorphilus</taxon>
    </lineage>
</organism>
<protein>
    <submittedName>
        <fullName evidence="9">DgyrCDS8896</fullName>
    </submittedName>
</protein>
<evidence type="ECO:0000313" key="10">
    <source>
        <dbReference type="Proteomes" id="UP000549394"/>
    </source>
</evidence>
<dbReference type="SMART" id="SM00054">
    <property type="entry name" value="EFh"/>
    <property type="match status" value="2"/>
</dbReference>
<name>A0A7I8VWZ9_9ANNE</name>
<dbReference type="SUPFAM" id="SSF52540">
    <property type="entry name" value="P-loop containing nucleoside triphosphate hydrolases"/>
    <property type="match status" value="1"/>
</dbReference>
<proteinExistence type="predicted"/>
<dbReference type="PROSITE" id="PS51417">
    <property type="entry name" value="ARF"/>
    <property type="match status" value="1"/>
</dbReference>
<dbReference type="InterPro" id="IPR050227">
    <property type="entry name" value="Rab"/>
</dbReference>
<dbReference type="InterPro" id="IPR027417">
    <property type="entry name" value="P-loop_NTPase"/>
</dbReference>
<dbReference type="Gene3D" id="3.40.50.300">
    <property type="entry name" value="P-loop containing nucleotide triphosphate hydrolases"/>
    <property type="match status" value="1"/>
</dbReference>
<dbReference type="SMART" id="SM00174">
    <property type="entry name" value="RHO"/>
    <property type="match status" value="1"/>
</dbReference>
<keyword evidence="6" id="KW-0342">GTP-binding</keyword>
<dbReference type="CDD" id="cd00051">
    <property type="entry name" value="EFh"/>
    <property type="match status" value="1"/>
</dbReference>
<keyword evidence="4" id="KW-0106">Calcium</keyword>
<dbReference type="InterPro" id="IPR001806">
    <property type="entry name" value="Small_GTPase"/>
</dbReference>
<dbReference type="Proteomes" id="UP000549394">
    <property type="component" value="Unassembled WGS sequence"/>
</dbReference>
<dbReference type="PANTHER" id="PTHR47977">
    <property type="entry name" value="RAS-RELATED PROTEIN RAB"/>
    <property type="match status" value="1"/>
</dbReference>
<dbReference type="GO" id="GO:0005737">
    <property type="term" value="C:cytoplasm"/>
    <property type="evidence" value="ECO:0007669"/>
    <property type="project" value="UniProtKB-SubCell"/>
</dbReference>
<evidence type="ECO:0000313" key="9">
    <source>
        <dbReference type="EMBL" id="CAD5120319.1"/>
    </source>
</evidence>
<evidence type="ECO:0000256" key="1">
    <source>
        <dbReference type="ARBA" id="ARBA00004496"/>
    </source>
</evidence>
<sequence length="546" mass="62516">MDTSGKILAIFKAYDTEGNGYINEKQLSLICPNLNCDETRQVFLQLDKDGDGRISIEEFQQGFANISSSIDQKGNNNSGFIDNLNTNFSVLSCQDEIYELYHLLLTDNRPNVLNLFESLISSVIRDIEQAYKQRDEAAKPKEYFVDERLKISNTELERNLQQDALTKSANYLSKNSHFSEIVELRARLRRLEKVETELWGERRLGITKENFEEMKNEIRSLKSCLTDAHTQLTVIKSDFTHLKQKYEDKCFELENEKELLTEYMSEHENLSHQIHSLHDANRRLHGVNEELRSSVEAERSRKSYLVKRSPVSTDFFRAQDDMDSGKYTSEDDSVSSVFEATRSHHIISMSEPQRMFKVVLAGDSNVGKSSFLMRLCNDIFRPNATSSTIGVDFQTKSIELDGIPIAVQIWDTAGQERFRSVARSYFKKADGVLLLYDSTDPESFLNVRNWTSTIEEINKLPIVLCANKTDAWNSSKTFITTKEGQRLAEEIDAFYIETSAKNGKNIEEAVIELSRILAANEDISVRNAGLQLNENPEKKRRSCCKS</sequence>
<dbReference type="AlphaFoldDB" id="A0A7I8VWZ9"/>
<dbReference type="GO" id="GO:0003924">
    <property type="term" value="F:GTPase activity"/>
    <property type="evidence" value="ECO:0007669"/>
    <property type="project" value="InterPro"/>
</dbReference>